<evidence type="ECO:0000259" key="1">
    <source>
        <dbReference type="SMART" id="SM00198"/>
    </source>
</evidence>
<proteinExistence type="predicted"/>
<comment type="caution">
    <text evidence="2">The sequence shown here is derived from an EMBL/GenBank/DDBJ whole genome shotgun (WGS) entry which is preliminary data.</text>
</comment>
<feature type="domain" description="SCP" evidence="1">
    <location>
        <begin position="98"/>
        <end position="256"/>
    </location>
</feature>
<dbReference type="EMBL" id="JOJR01000273">
    <property type="protein sequence ID" value="RCN40669.1"/>
    <property type="molecule type" value="Genomic_DNA"/>
</dbReference>
<keyword evidence="3" id="KW-1185">Reference proteome</keyword>
<dbReference type="CDD" id="cd05380">
    <property type="entry name" value="CAP_euk"/>
    <property type="match status" value="1"/>
</dbReference>
<evidence type="ECO:0000313" key="3">
    <source>
        <dbReference type="Proteomes" id="UP000252519"/>
    </source>
</evidence>
<dbReference type="InterPro" id="IPR014044">
    <property type="entry name" value="CAP_dom"/>
</dbReference>
<accession>A0A368GBL3</accession>
<reference evidence="2 3" key="1">
    <citation type="submission" date="2014-10" db="EMBL/GenBank/DDBJ databases">
        <title>Draft genome of the hookworm Ancylostoma caninum.</title>
        <authorList>
            <person name="Mitreva M."/>
        </authorList>
    </citation>
    <scope>NUCLEOTIDE SEQUENCE [LARGE SCALE GENOMIC DNA]</scope>
    <source>
        <strain evidence="2 3">Baltimore</strain>
    </source>
</reference>
<dbReference type="AlphaFoldDB" id="A0A368GBL3"/>
<sequence>MNQNSQYVAPSQDFAQMANAATKAFACSYNSCGSKGTMLCLYDQKAATNPAGPLYTPGADKTDICNTCAQTCVESLCPQTTTPVVIPPTCADDQLTLEANKAATWMHNYYRRLLATGWAKDGKSGYAQPAKKMLELTYDCTGGAAGIAAKTYGAIELCPTTDPQATAGYSMNFKRLKNYTISDTGALEEAIKEWWSPLEKIGLGTNLEFTDGSPLTSFANMAYEETTKFACSAKNCPKIGETLVMCQYNPQITDGEMIYEPGKVCSGCRKLGKKCSDPQGLCV</sequence>
<dbReference type="Pfam" id="PF00188">
    <property type="entry name" value="CAP"/>
    <property type="match status" value="1"/>
</dbReference>
<dbReference type="STRING" id="29170.A0A368GBL3"/>
<dbReference type="Gene3D" id="3.40.33.10">
    <property type="entry name" value="CAP"/>
    <property type="match status" value="2"/>
</dbReference>
<evidence type="ECO:0000313" key="2">
    <source>
        <dbReference type="EMBL" id="RCN40669.1"/>
    </source>
</evidence>
<dbReference type="Proteomes" id="UP000252519">
    <property type="component" value="Unassembled WGS sequence"/>
</dbReference>
<dbReference type="OrthoDB" id="5884586at2759"/>
<gene>
    <name evidence="2" type="ORF">ANCCAN_13372</name>
</gene>
<dbReference type="SMART" id="SM00198">
    <property type="entry name" value="SCP"/>
    <property type="match status" value="1"/>
</dbReference>
<dbReference type="InterPro" id="IPR035940">
    <property type="entry name" value="CAP_sf"/>
</dbReference>
<organism evidence="2 3">
    <name type="scientific">Ancylostoma caninum</name>
    <name type="common">Dog hookworm</name>
    <dbReference type="NCBI Taxonomy" id="29170"/>
    <lineage>
        <taxon>Eukaryota</taxon>
        <taxon>Metazoa</taxon>
        <taxon>Ecdysozoa</taxon>
        <taxon>Nematoda</taxon>
        <taxon>Chromadorea</taxon>
        <taxon>Rhabditida</taxon>
        <taxon>Rhabditina</taxon>
        <taxon>Rhabditomorpha</taxon>
        <taxon>Strongyloidea</taxon>
        <taxon>Ancylostomatidae</taxon>
        <taxon>Ancylostomatinae</taxon>
        <taxon>Ancylostoma</taxon>
    </lineage>
</organism>
<name>A0A368GBL3_ANCCA</name>
<dbReference type="SUPFAM" id="SSF55797">
    <property type="entry name" value="PR-1-like"/>
    <property type="match status" value="1"/>
</dbReference>
<protein>
    <submittedName>
        <fullName evidence="2">SCP-like protein</fullName>
    </submittedName>
</protein>